<dbReference type="EC" id="2.7.11.1" evidence="1"/>
<evidence type="ECO:0000313" key="10">
    <source>
        <dbReference type="EMBL" id="KIK36489.1"/>
    </source>
</evidence>
<dbReference type="GO" id="GO:0004674">
    <property type="term" value="F:protein serine/threonine kinase activity"/>
    <property type="evidence" value="ECO:0007669"/>
    <property type="project" value="UniProtKB-KW"/>
</dbReference>
<dbReference type="InterPro" id="IPR008271">
    <property type="entry name" value="Ser/Thr_kinase_AS"/>
</dbReference>
<dbReference type="AlphaFoldDB" id="A0A0D0AEE0"/>
<evidence type="ECO:0000256" key="4">
    <source>
        <dbReference type="ARBA" id="ARBA00022741"/>
    </source>
</evidence>
<evidence type="ECO:0000256" key="7">
    <source>
        <dbReference type="ARBA" id="ARBA00047899"/>
    </source>
</evidence>
<evidence type="ECO:0000259" key="9">
    <source>
        <dbReference type="PROSITE" id="PS50011"/>
    </source>
</evidence>
<dbReference type="PROSITE" id="PS00108">
    <property type="entry name" value="PROTEIN_KINASE_ST"/>
    <property type="match status" value="1"/>
</dbReference>
<dbReference type="HOGENOM" id="CLU_000288_63_5_1"/>
<keyword evidence="6" id="KW-0067">ATP-binding</keyword>
<dbReference type="InterPro" id="IPR000719">
    <property type="entry name" value="Prot_kinase_dom"/>
</dbReference>
<dbReference type="Gene3D" id="1.10.510.10">
    <property type="entry name" value="Transferase(Phosphotransferase) domain 1"/>
    <property type="match status" value="1"/>
</dbReference>
<dbReference type="OrthoDB" id="10252171at2759"/>
<evidence type="ECO:0000256" key="8">
    <source>
        <dbReference type="ARBA" id="ARBA00048679"/>
    </source>
</evidence>
<reference evidence="11" key="2">
    <citation type="submission" date="2015-01" db="EMBL/GenBank/DDBJ databases">
        <title>Evolutionary Origins and Diversification of the Mycorrhizal Mutualists.</title>
        <authorList>
            <consortium name="DOE Joint Genome Institute"/>
            <consortium name="Mycorrhizal Genomics Consortium"/>
            <person name="Kohler A."/>
            <person name="Kuo A."/>
            <person name="Nagy L.G."/>
            <person name="Floudas D."/>
            <person name="Copeland A."/>
            <person name="Barry K.W."/>
            <person name="Cichocki N."/>
            <person name="Veneault-Fourrey C."/>
            <person name="LaButti K."/>
            <person name="Lindquist E.A."/>
            <person name="Lipzen A."/>
            <person name="Lundell T."/>
            <person name="Morin E."/>
            <person name="Murat C."/>
            <person name="Riley R."/>
            <person name="Ohm R."/>
            <person name="Sun H."/>
            <person name="Tunlid A."/>
            <person name="Henrissat B."/>
            <person name="Grigoriev I.V."/>
            <person name="Hibbett D.S."/>
            <person name="Martin F."/>
        </authorList>
    </citation>
    <scope>NUCLEOTIDE SEQUENCE [LARGE SCALE GENOMIC DNA]</scope>
    <source>
        <strain evidence="11">UH-Slu-Lm8-n1</strain>
    </source>
</reference>
<dbReference type="SMART" id="SM00220">
    <property type="entry name" value="S_TKc"/>
    <property type="match status" value="1"/>
</dbReference>
<dbReference type="PANTHER" id="PTHR24356:SF246">
    <property type="entry name" value="SERINE_THREONINE-PROTEIN KINASE N1"/>
    <property type="match status" value="1"/>
</dbReference>
<reference evidence="10 11" key="1">
    <citation type="submission" date="2014-04" db="EMBL/GenBank/DDBJ databases">
        <authorList>
            <consortium name="DOE Joint Genome Institute"/>
            <person name="Kuo A."/>
            <person name="Ruytinx J."/>
            <person name="Rineau F."/>
            <person name="Colpaert J."/>
            <person name="Kohler A."/>
            <person name="Nagy L.G."/>
            <person name="Floudas D."/>
            <person name="Copeland A."/>
            <person name="Barry K.W."/>
            <person name="Cichocki N."/>
            <person name="Veneault-Fourrey C."/>
            <person name="LaButti K."/>
            <person name="Lindquist E.A."/>
            <person name="Lipzen A."/>
            <person name="Lundell T."/>
            <person name="Morin E."/>
            <person name="Murat C."/>
            <person name="Sun H."/>
            <person name="Tunlid A."/>
            <person name="Henrissat B."/>
            <person name="Grigoriev I.V."/>
            <person name="Hibbett D.S."/>
            <person name="Martin F."/>
            <person name="Nordberg H.P."/>
            <person name="Cantor M.N."/>
            <person name="Hua S.X."/>
        </authorList>
    </citation>
    <scope>NUCLEOTIDE SEQUENCE [LARGE SCALE GENOMIC DNA]</scope>
    <source>
        <strain evidence="10 11">UH-Slu-Lm8-n1</strain>
    </source>
</reference>
<dbReference type="Proteomes" id="UP000054485">
    <property type="component" value="Unassembled WGS sequence"/>
</dbReference>
<comment type="catalytic activity">
    <reaction evidence="8">
        <text>L-seryl-[protein] + ATP = O-phospho-L-seryl-[protein] + ADP + H(+)</text>
        <dbReference type="Rhea" id="RHEA:17989"/>
        <dbReference type="Rhea" id="RHEA-COMP:9863"/>
        <dbReference type="Rhea" id="RHEA-COMP:11604"/>
        <dbReference type="ChEBI" id="CHEBI:15378"/>
        <dbReference type="ChEBI" id="CHEBI:29999"/>
        <dbReference type="ChEBI" id="CHEBI:30616"/>
        <dbReference type="ChEBI" id="CHEBI:83421"/>
        <dbReference type="ChEBI" id="CHEBI:456216"/>
        <dbReference type="EC" id="2.7.11.1"/>
    </reaction>
</comment>
<evidence type="ECO:0000256" key="6">
    <source>
        <dbReference type="ARBA" id="ARBA00022840"/>
    </source>
</evidence>
<protein>
    <recommendedName>
        <fullName evidence="1">non-specific serine/threonine protein kinase</fullName>
        <ecNumber evidence="1">2.7.11.1</ecNumber>
    </recommendedName>
</protein>
<feature type="domain" description="Protein kinase" evidence="9">
    <location>
        <begin position="1"/>
        <end position="131"/>
    </location>
</feature>
<evidence type="ECO:0000256" key="5">
    <source>
        <dbReference type="ARBA" id="ARBA00022777"/>
    </source>
</evidence>
<keyword evidence="4" id="KW-0547">Nucleotide-binding</keyword>
<comment type="catalytic activity">
    <reaction evidence="7">
        <text>L-threonyl-[protein] + ATP = O-phospho-L-threonyl-[protein] + ADP + H(+)</text>
        <dbReference type="Rhea" id="RHEA:46608"/>
        <dbReference type="Rhea" id="RHEA-COMP:11060"/>
        <dbReference type="Rhea" id="RHEA-COMP:11605"/>
        <dbReference type="ChEBI" id="CHEBI:15378"/>
        <dbReference type="ChEBI" id="CHEBI:30013"/>
        <dbReference type="ChEBI" id="CHEBI:30616"/>
        <dbReference type="ChEBI" id="CHEBI:61977"/>
        <dbReference type="ChEBI" id="CHEBI:456216"/>
        <dbReference type="EC" id="2.7.11.1"/>
    </reaction>
</comment>
<dbReference type="GO" id="GO:0035556">
    <property type="term" value="P:intracellular signal transduction"/>
    <property type="evidence" value="ECO:0007669"/>
    <property type="project" value="TreeGrafter"/>
</dbReference>
<evidence type="ECO:0000256" key="1">
    <source>
        <dbReference type="ARBA" id="ARBA00012513"/>
    </source>
</evidence>
<keyword evidence="2" id="KW-0723">Serine/threonine-protein kinase</keyword>
<dbReference type="InterPro" id="IPR050236">
    <property type="entry name" value="Ser_Thr_kinase_AGC"/>
</dbReference>
<gene>
    <name evidence="10" type="ORF">CY34DRAFT_16356</name>
</gene>
<organism evidence="10 11">
    <name type="scientific">Suillus luteus UH-Slu-Lm8-n1</name>
    <dbReference type="NCBI Taxonomy" id="930992"/>
    <lineage>
        <taxon>Eukaryota</taxon>
        <taxon>Fungi</taxon>
        <taxon>Dikarya</taxon>
        <taxon>Basidiomycota</taxon>
        <taxon>Agaricomycotina</taxon>
        <taxon>Agaricomycetes</taxon>
        <taxon>Agaricomycetidae</taxon>
        <taxon>Boletales</taxon>
        <taxon>Suillineae</taxon>
        <taxon>Suillaceae</taxon>
        <taxon>Suillus</taxon>
    </lineage>
</organism>
<dbReference type="InterPro" id="IPR011009">
    <property type="entry name" value="Kinase-like_dom_sf"/>
</dbReference>
<sequence length="131" mass="14871">MGLELSFQTKTDICFAMELMAGDLSKYMIDRPSYCLEHALRWTSQIALGIRALHDIGIIHRDIKAENILIDVRESVQIADYELCYIDGDESPLDREREYTISAVGTTYCMAPEVLQNKLDPGSRATRVLNE</sequence>
<evidence type="ECO:0000256" key="2">
    <source>
        <dbReference type="ARBA" id="ARBA00022527"/>
    </source>
</evidence>
<keyword evidence="5" id="KW-0418">Kinase</keyword>
<dbReference type="GO" id="GO:0005524">
    <property type="term" value="F:ATP binding"/>
    <property type="evidence" value="ECO:0007669"/>
    <property type="project" value="UniProtKB-KW"/>
</dbReference>
<accession>A0A0D0AEE0</accession>
<dbReference type="InParanoid" id="A0A0D0AEE0"/>
<keyword evidence="11" id="KW-1185">Reference proteome</keyword>
<dbReference type="PROSITE" id="PS50011">
    <property type="entry name" value="PROTEIN_KINASE_DOM"/>
    <property type="match status" value="1"/>
</dbReference>
<dbReference type="Pfam" id="PF00069">
    <property type="entry name" value="Pkinase"/>
    <property type="match status" value="1"/>
</dbReference>
<dbReference type="PANTHER" id="PTHR24356">
    <property type="entry name" value="SERINE/THREONINE-PROTEIN KINASE"/>
    <property type="match status" value="1"/>
</dbReference>
<dbReference type="EMBL" id="KN835525">
    <property type="protein sequence ID" value="KIK36489.1"/>
    <property type="molecule type" value="Genomic_DNA"/>
</dbReference>
<evidence type="ECO:0000313" key="11">
    <source>
        <dbReference type="Proteomes" id="UP000054485"/>
    </source>
</evidence>
<dbReference type="SUPFAM" id="SSF56112">
    <property type="entry name" value="Protein kinase-like (PK-like)"/>
    <property type="match status" value="1"/>
</dbReference>
<name>A0A0D0AEE0_9AGAM</name>
<keyword evidence="3" id="KW-0808">Transferase</keyword>
<evidence type="ECO:0000256" key="3">
    <source>
        <dbReference type="ARBA" id="ARBA00022679"/>
    </source>
</evidence>
<dbReference type="STRING" id="930992.A0A0D0AEE0"/>
<proteinExistence type="predicted"/>